<dbReference type="InterPro" id="IPR043534">
    <property type="entry name" value="EBDG/EBM"/>
</dbReference>
<evidence type="ECO:0000256" key="2">
    <source>
        <dbReference type="ARBA" id="ARBA00023295"/>
    </source>
</evidence>
<evidence type="ECO:0000256" key="1">
    <source>
        <dbReference type="ARBA" id="ARBA00022801"/>
    </source>
</evidence>
<gene>
    <name evidence="5" type="ORF">S01H4_50059</name>
</gene>
<evidence type="ECO:0000259" key="3">
    <source>
        <dbReference type="Pfam" id="PF00703"/>
    </source>
</evidence>
<dbReference type="GO" id="GO:0005975">
    <property type="term" value="P:carbohydrate metabolic process"/>
    <property type="evidence" value="ECO:0007669"/>
    <property type="project" value="InterPro"/>
</dbReference>
<proteinExistence type="predicted"/>
<dbReference type="Pfam" id="PF22666">
    <property type="entry name" value="Glyco_hydro_2_N2"/>
    <property type="match status" value="1"/>
</dbReference>
<dbReference type="Gene3D" id="2.60.120.260">
    <property type="entry name" value="Galactose-binding domain-like"/>
    <property type="match status" value="1"/>
</dbReference>
<dbReference type="InterPro" id="IPR036156">
    <property type="entry name" value="Beta-gal/glucu_dom_sf"/>
</dbReference>
<evidence type="ECO:0000259" key="4">
    <source>
        <dbReference type="Pfam" id="PF22666"/>
    </source>
</evidence>
<reference evidence="5" key="1">
    <citation type="journal article" date="2014" name="Front. Microbiol.">
        <title>High frequency of phylogenetically diverse reductive dehalogenase-homologous genes in deep subseafloor sedimentary metagenomes.</title>
        <authorList>
            <person name="Kawai M."/>
            <person name="Futagami T."/>
            <person name="Toyoda A."/>
            <person name="Takaki Y."/>
            <person name="Nishi S."/>
            <person name="Hori S."/>
            <person name="Arai W."/>
            <person name="Tsubouchi T."/>
            <person name="Morono Y."/>
            <person name="Uchiyama I."/>
            <person name="Ito T."/>
            <person name="Fujiyama A."/>
            <person name="Inagaki F."/>
            <person name="Takami H."/>
        </authorList>
    </citation>
    <scope>NUCLEOTIDE SEQUENCE</scope>
    <source>
        <strain evidence="5">Expedition CK06-06</strain>
    </source>
</reference>
<dbReference type="EMBL" id="BART01028379">
    <property type="protein sequence ID" value="GAG90266.1"/>
    <property type="molecule type" value="Genomic_DNA"/>
</dbReference>
<feature type="non-terminal residue" evidence="5">
    <location>
        <position position="272"/>
    </location>
</feature>
<keyword evidence="2" id="KW-0326">Glycosidase</keyword>
<dbReference type="AlphaFoldDB" id="X1D191"/>
<name>X1D191_9ZZZZ</name>
<dbReference type="InterPro" id="IPR013783">
    <property type="entry name" value="Ig-like_fold"/>
</dbReference>
<organism evidence="5">
    <name type="scientific">marine sediment metagenome</name>
    <dbReference type="NCBI Taxonomy" id="412755"/>
    <lineage>
        <taxon>unclassified sequences</taxon>
        <taxon>metagenomes</taxon>
        <taxon>ecological metagenomes</taxon>
    </lineage>
</organism>
<accession>X1D191</accession>
<evidence type="ECO:0000313" key="5">
    <source>
        <dbReference type="EMBL" id="GAG90266.1"/>
    </source>
</evidence>
<dbReference type="SUPFAM" id="SSF49303">
    <property type="entry name" value="beta-Galactosidase/glucuronidase domain"/>
    <property type="match status" value="1"/>
</dbReference>
<sequence>DINDYGETISRPGYVHDTWYPTSIPNTVVAALVDNNVYDDPYSGLNLLEIPGYKKDRNINFSLQYKPEESPFRKSWWYRTEFVIDSSLEGQRIWLNFRGINYSANIWINGKRIAGTDYVNGTFRLYDFDVTHFVLTGKKNVLAIEVFSPGPDDLAITFIDWAPGMPDDNMGIWQPVILYSSGQVALKNTFVHTRLNTHTLDEAELAIETEIVNTQDHTIETEIECTIEDVTFNKHITVNPLSTNKLILTHHEFPQLKIRNPCLWWPYQLGKP</sequence>
<dbReference type="Gene3D" id="2.60.40.10">
    <property type="entry name" value="Immunoglobulins"/>
    <property type="match status" value="1"/>
</dbReference>
<comment type="caution">
    <text evidence="5">The sequence shown here is derived from an EMBL/GenBank/DDBJ whole genome shotgun (WGS) entry which is preliminary data.</text>
</comment>
<dbReference type="PANTHER" id="PTHR43536:SF1">
    <property type="entry name" value="MANNOSYLGLYCOPROTEIN ENDO-BETA-MANNOSIDASE"/>
    <property type="match status" value="1"/>
</dbReference>
<dbReference type="InterPro" id="IPR006102">
    <property type="entry name" value="Ig-like_GH2"/>
</dbReference>
<dbReference type="Pfam" id="PF00703">
    <property type="entry name" value="Glyco_hydro_2"/>
    <property type="match status" value="1"/>
</dbReference>
<dbReference type="SUPFAM" id="SSF49785">
    <property type="entry name" value="Galactose-binding domain-like"/>
    <property type="match status" value="1"/>
</dbReference>
<protein>
    <submittedName>
        <fullName evidence="5">Uncharacterized protein</fullName>
    </submittedName>
</protein>
<feature type="domain" description="Beta-mannosidase-like galactose-binding" evidence="4">
    <location>
        <begin position="73"/>
        <end position="149"/>
    </location>
</feature>
<feature type="non-terminal residue" evidence="5">
    <location>
        <position position="1"/>
    </location>
</feature>
<dbReference type="GO" id="GO:0004553">
    <property type="term" value="F:hydrolase activity, hydrolyzing O-glycosyl compounds"/>
    <property type="evidence" value="ECO:0007669"/>
    <property type="project" value="InterPro"/>
</dbReference>
<keyword evidence="1" id="KW-0378">Hydrolase</keyword>
<feature type="domain" description="Glycoside hydrolase family 2 immunoglobulin-like beta-sandwich" evidence="3">
    <location>
        <begin position="185"/>
        <end position="272"/>
    </location>
</feature>
<dbReference type="InterPro" id="IPR054593">
    <property type="entry name" value="Beta-mannosidase-like_N2"/>
</dbReference>
<dbReference type="PANTHER" id="PTHR43536">
    <property type="entry name" value="MANNOSYLGLYCOPROTEIN ENDO-BETA-MANNOSIDASE"/>
    <property type="match status" value="1"/>
</dbReference>
<dbReference type="InterPro" id="IPR008979">
    <property type="entry name" value="Galactose-bd-like_sf"/>
</dbReference>